<proteinExistence type="predicted"/>
<dbReference type="Proteomes" id="UP001597295">
    <property type="component" value="Unassembled WGS sequence"/>
</dbReference>
<evidence type="ECO:0000313" key="1">
    <source>
        <dbReference type="EMBL" id="MFD2265540.1"/>
    </source>
</evidence>
<accession>A0ABW5E223</accession>
<sequence>MFDPFVHQSEALEGALAARDRFLRADYLRIDEDLMLVQGGQPIHTFHDYFKDRRPEDIEVPPDYRLPAALIEDMVLTTSALNRAQAGDPMAEIAAIENAAICKRIGETRTPLRNGQLLQTGDLIETGAFSIVELVLATSLKLCIGPMSRLRLDRRSLAPTGTGLRVGSIELTLMTGSVVSLASPTGAPPAVVTLRTPLGWLSWSDATMGAQIAAGDEPDTVGIIRQASGPTGAVTLVNDSGTQVLPVGPCIVPLNGHREFGRPLRDLGMLDDYGFAALLPSRRVRY</sequence>
<comment type="caution">
    <text evidence="1">The sequence shown here is derived from an EMBL/GenBank/DDBJ whole genome shotgun (WGS) entry which is preliminary data.</text>
</comment>
<evidence type="ECO:0000313" key="2">
    <source>
        <dbReference type="Proteomes" id="UP001597295"/>
    </source>
</evidence>
<name>A0ABW5E223_9PROT</name>
<dbReference type="EMBL" id="JBHUIP010000016">
    <property type="protein sequence ID" value="MFD2265540.1"/>
    <property type="molecule type" value="Genomic_DNA"/>
</dbReference>
<reference evidence="2" key="1">
    <citation type="journal article" date="2019" name="Int. J. Syst. Evol. Microbiol.">
        <title>The Global Catalogue of Microorganisms (GCM) 10K type strain sequencing project: providing services to taxonomists for standard genome sequencing and annotation.</title>
        <authorList>
            <consortium name="The Broad Institute Genomics Platform"/>
            <consortium name="The Broad Institute Genome Sequencing Center for Infectious Disease"/>
            <person name="Wu L."/>
            <person name="Ma J."/>
        </authorList>
    </citation>
    <scope>NUCLEOTIDE SEQUENCE [LARGE SCALE GENOMIC DNA]</scope>
    <source>
        <strain evidence="2">CGMCC 1.19062</strain>
    </source>
</reference>
<dbReference type="RefSeq" id="WP_379878985.1">
    <property type="nucleotide sequence ID" value="NZ_JBHUIP010000016.1"/>
</dbReference>
<keyword evidence="2" id="KW-1185">Reference proteome</keyword>
<gene>
    <name evidence="1" type="ORF">ACFSM5_21740</name>
</gene>
<organism evidence="1 2">
    <name type="scientific">Lacibacterium aquatile</name>
    <dbReference type="NCBI Taxonomy" id="1168082"/>
    <lineage>
        <taxon>Bacteria</taxon>
        <taxon>Pseudomonadati</taxon>
        <taxon>Pseudomonadota</taxon>
        <taxon>Alphaproteobacteria</taxon>
        <taxon>Rhodospirillales</taxon>
        <taxon>Rhodospirillaceae</taxon>
    </lineage>
</organism>
<protein>
    <submittedName>
        <fullName evidence="1">Uncharacterized protein</fullName>
    </submittedName>
</protein>